<proteinExistence type="inferred from homology"/>
<comment type="caution">
    <text evidence="7">The sequence shown here is derived from an EMBL/GenBank/DDBJ whole genome shotgun (WGS) entry which is preliminary data.</text>
</comment>
<dbReference type="NCBIfam" id="TIGR00031">
    <property type="entry name" value="UDP-GALP_mutase"/>
    <property type="match status" value="1"/>
</dbReference>
<dbReference type="GO" id="GO:0008767">
    <property type="term" value="F:UDP-galactopyranose mutase activity"/>
    <property type="evidence" value="ECO:0007669"/>
    <property type="project" value="UniProtKB-EC"/>
</dbReference>
<evidence type="ECO:0000313" key="8">
    <source>
        <dbReference type="Proteomes" id="UP000237798"/>
    </source>
</evidence>
<protein>
    <submittedName>
        <fullName evidence="7">UDP-galactopyranose mutase</fullName>
        <ecNumber evidence="7">5.4.99.9</ecNumber>
    </submittedName>
</protein>
<dbReference type="AlphaFoldDB" id="A0A2T0BC71"/>
<gene>
    <name evidence="7" type="primary">glf</name>
    <name evidence="7" type="ORF">CLLU_31260</name>
</gene>
<sequence length="364" mass="43314">MNFKYIIVGAGIAGLVMAERISNELNENVLVIEKRDHIGGNCYDCYNDDKILIHKYGPHIFHTNYKETWDYLSKFTEWNYYQHRVLTYIDGNYIPMPITTETINKLYNMNLSNDQMEKFLKDQSLDIEEIKNSEDVVLSKAGKEIYEKFFKNYTKKQWDLYPNELDKSVISRIPIRYNKDTRYFTDKYQGMPKCGYTKMCYNMLNSNIHVLLNTDYKDVINDLNYEMLIYTGQVDYYFNYKYGHLKYRSLKFDFETLDSESCQDAAVVNYPNDYDFTRITEFKKLTGQKSDKTTIVREYPTWNGEPYYPIPTDECSEQYNKYKGECDKLKNVIFLGRLAEYKYCNMDVVVKRALDVFKDGVSDR</sequence>
<dbReference type="Pfam" id="PF13450">
    <property type="entry name" value="NAD_binding_8"/>
    <property type="match status" value="1"/>
</dbReference>
<dbReference type="GO" id="GO:0005829">
    <property type="term" value="C:cytosol"/>
    <property type="evidence" value="ECO:0007669"/>
    <property type="project" value="TreeGrafter"/>
</dbReference>
<dbReference type="SUPFAM" id="SSF51971">
    <property type="entry name" value="Nucleotide-binding domain"/>
    <property type="match status" value="1"/>
</dbReference>
<comment type="similarity">
    <text evidence="2">Belongs to the UDP-galactopyranose/dTDP-fucopyranose mutase family.</text>
</comment>
<keyword evidence="4" id="KW-0274">FAD</keyword>
<dbReference type="SUPFAM" id="SSF54373">
    <property type="entry name" value="FAD-linked reductases, C-terminal domain"/>
    <property type="match status" value="1"/>
</dbReference>
<dbReference type="PANTHER" id="PTHR21197:SF0">
    <property type="entry name" value="UDP-GALACTOPYRANOSE MUTASE"/>
    <property type="match status" value="1"/>
</dbReference>
<feature type="domain" description="UDP-galactopyranose mutase C-terminal" evidence="6">
    <location>
        <begin position="148"/>
        <end position="343"/>
    </location>
</feature>
<dbReference type="Proteomes" id="UP000237798">
    <property type="component" value="Unassembled WGS sequence"/>
</dbReference>
<dbReference type="PANTHER" id="PTHR21197">
    <property type="entry name" value="UDP-GALACTOPYRANOSE MUTASE"/>
    <property type="match status" value="1"/>
</dbReference>
<evidence type="ECO:0000256" key="4">
    <source>
        <dbReference type="ARBA" id="ARBA00022827"/>
    </source>
</evidence>
<evidence type="ECO:0000256" key="3">
    <source>
        <dbReference type="ARBA" id="ARBA00022630"/>
    </source>
</evidence>
<comment type="cofactor">
    <cofactor evidence="1">
        <name>FAD</name>
        <dbReference type="ChEBI" id="CHEBI:57692"/>
    </cofactor>
</comment>
<dbReference type="OrthoDB" id="9769600at2"/>
<dbReference type="Gene3D" id="3.40.50.720">
    <property type="entry name" value="NAD(P)-binding Rossmann-like Domain"/>
    <property type="match status" value="3"/>
</dbReference>
<dbReference type="InterPro" id="IPR015899">
    <property type="entry name" value="UDP-GalPyranose_mutase_C"/>
</dbReference>
<accession>A0A2T0BC71</accession>
<organism evidence="7 8">
    <name type="scientific">Clostridium luticellarii</name>
    <dbReference type="NCBI Taxonomy" id="1691940"/>
    <lineage>
        <taxon>Bacteria</taxon>
        <taxon>Bacillati</taxon>
        <taxon>Bacillota</taxon>
        <taxon>Clostridia</taxon>
        <taxon>Eubacteriales</taxon>
        <taxon>Clostridiaceae</taxon>
        <taxon>Clostridium</taxon>
    </lineage>
</organism>
<evidence type="ECO:0000259" key="6">
    <source>
        <dbReference type="Pfam" id="PF03275"/>
    </source>
</evidence>
<evidence type="ECO:0000313" key="7">
    <source>
        <dbReference type="EMBL" id="PRR81496.1"/>
    </source>
</evidence>
<dbReference type="EC" id="5.4.99.9" evidence="7"/>
<dbReference type="Pfam" id="PF03275">
    <property type="entry name" value="GLF"/>
    <property type="match status" value="1"/>
</dbReference>
<keyword evidence="8" id="KW-1185">Reference proteome</keyword>
<dbReference type="GO" id="GO:0050660">
    <property type="term" value="F:flavin adenine dinucleotide binding"/>
    <property type="evidence" value="ECO:0007669"/>
    <property type="project" value="TreeGrafter"/>
</dbReference>
<name>A0A2T0BC71_9CLOT</name>
<evidence type="ECO:0000256" key="2">
    <source>
        <dbReference type="ARBA" id="ARBA00009321"/>
    </source>
</evidence>
<evidence type="ECO:0000256" key="5">
    <source>
        <dbReference type="ARBA" id="ARBA00023235"/>
    </source>
</evidence>
<dbReference type="InterPro" id="IPR004379">
    <property type="entry name" value="UDP-GALP_mutase"/>
</dbReference>
<evidence type="ECO:0000256" key="1">
    <source>
        <dbReference type="ARBA" id="ARBA00001974"/>
    </source>
</evidence>
<keyword evidence="5 7" id="KW-0413">Isomerase</keyword>
<keyword evidence="3" id="KW-0285">Flavoprotein</keyword>
<dbReference type="RefSeq" id="WP_106010681.1">
    <property type="nucleotide sequence ID" value="NZ_PVXP01000069.1"/>
</dbReference>
<dbReference type="EMBL" id="PVXP01000069">
    <property type="protein sequence ID" value="PRR81496.1"/>
    <property type="molecule type" value="Genomic_DNA"/>
</dbReference>
<reference evidence="7 8" key="1">
    <citation type="submission" date="2018-03" db="EMBL/GenBank/DDBJ databases">
        <title>Genome sequence of Clostridium luticellarii DSM 29923.</title>
        <authorList>
            <person name="Poehlein A."/>
            <person name="Daniel R."/>
        </authorList>
    </citation>
    <scope>NUCLEOTIDE SEQUENCE [LARGE SCALE GENOMIC DNA]</scope>
    <source>
        <strain evidence="7 8">DSM 29923</strain>
    </source>
</reference>